<accession>A0A2I2FFE7</accession>
<dbReference type="OrthoDB" id="10287673at2759"/>
<keyword evidence="3" id="KW-1185">Reference proteome</keyword>
<reference evidence="2 3" key="1">
    <citation type="submission" date="2017-12" db="EMBL/GenBank/DDBJ databases">
        <authorList>
            <consortium name="DOE Joint Genome Institute"/>
            <person name="Haridas S."/>
            <person name="Kjaerbolling I."/>
            <person name="Vesth T.C."/>
            <person name="Frisvad J.C."/>
            <person name="Nybo J.L."/>
            <person name="Theobald S."/>
            <person name="Kuo A."/>
            <person name="Bowyer P."/>
            <person name="Matsuda Y."/>
            <person name="Mondo S."/>
            <person name="Lyhne E.K."/>
            <person name="Kogle M.E."/>
            <person name="Clum A."/>
            <person name="Lipzen A."/>
            <person name="Salamov A."/>
            <person name="Ngan C.Y."/>
            <person name="Daum C."/>
            <person name="Chiniquy J."/>
            <person name="Barry K."/>
            <person name="LaButti K."/>
            <person name="Simmons B.A."/>
            <person name="Magnuson J.K."/>
            <person name="Mortensen U.H."/>
            <person name="Larsen T.O."/>
            <person name="Grigoriev I.V."/>
            <person name="Baker S.E."/>
            <person name="Andersen M.R."/>
            <person name="Nordberg H.P."/>
            <person name="Cantor M.N."/>
            <person name="Hua S.X."/>
        </authorList>
    </citation>
    <scope>NUCLEOTIDE SEQUENCE [LARGE SCALE GENOMIC DNA]</scope>
    <source>
        <strain evidence="2 3">CBS 102.13</strain>
    </source>
</reference>
<feature type="compositionally biased region" description="Basic residues" evidence="1">
    <location>
        <begin position="173"/>
        <end position="186"/>
    </location>
</feature>
<proteinExistence type="predicted"/>
<feature type="region of interest" description="Disordered" evidence="1">
    <location>
        <begin position="1"/>
        <end position="34"/>
    </location>
</feature>
<organism evidence="2 3">
    <name type="scientific">Aspergillus candidus</name>
    <dbReference type="NCBI Taxonomy" id="41067"/>
    <lineage>
        <taxon>Eukaryota</taxon>
        <taxon>Fungi</taxon>
        <taxon>Dikarya</taxon>
        <taxon>Ascomycota</taxon>
        <taxon>Pezizomycotina</taxon>
        <taxon>Eurotiomycetes</taxon>
        <taxon>Eurotiomycetidae</taxon>
        <taxon>Eurotiales</taxon>
        <taxon>Aspergillaceae</taxon>
        <taxon>Aspergillus</taxon>
        <taxon>Aspergillus subgen. Circumdati</taxon>
    </lineage>
</organism>
<dbReference type="EMBL" id="KZ559130">
    <property type="protein sequence ID" value="PLB39358.1"/>
    <property type="molecule type" value="Genomic_DNA"/>
</dbReference>
<evidence type="ECO:0000313" key="2">
    <source>
        <dbReference type="EMBL" id="PLB39358.1"/>
    </source>
</evidence>
<evidence type="ECO:0000256" key="1">
    <source>
        <dbReference type="SAM" id="MobiDB-lite"/>
    </source>
</evidence>
<feature type="region of interest" description="Disordered" evidence="1">
    <location>
        <begin position="149"/>
        <end position="186"/>
    </location>
</feature>
<gene>
    <name evidence="2" type="ORF">BDW47DRAFT_15282</name>
</gene>
<evidence type="ECO:0000313" key="3">
    <source>
        <dbReference type="Proteomes" id="UP000234585"/>
    </source>
</evidence>
<sequence length="186" mass="20301">MAHHGMEGFEDEFNPDFYSTPISDPSSNEHHVPFASPYVGPEDYAFQFARPEMLTTSMYNPLQSTGTSAYEPGFDDRLLTATMAGHAASRPMALDANHAFAPAYEPWQMQPGLAPRDLAWAPPNWEDVSYPMPQGLTPGPAVFPQYAASREATRSGPSRPPVRRAAGAATSHRLIRPKRSSPVKGG</sequence>
<dbReference type="GeneID" id="36525488"/>
<dbReference type="RefSeq" id="XP_024673370.1">
    <property type="nucleotide sequence ID" value="XM_024818328.1"/>
</dbReference>
<name>A0A2I2FFE7_ASPCN</name>
<protein>
    <submittedName>
        <fullName evidence="2">Uncharacterized protein</fullName>
    </submittedName>
</protein>
<dbReference type="Proteomes" id="UP000234585">
    <property type="component" value="Unassembled WGS sequence"/>
</dbReference>
<dbReference type="AlphaFoldDB" id="A0A2I2FFE7"/>